<gene>
    <name evidence="3" type="ORF">M9Y10_007752</name>
</gene>
<keyword evidence="2" id="KW-0732">Signal</keyword>
<sequence length="84" mass="9552">MKKHSRYILSLILLLDAFAYYLQASGNPSSRRQVSEKTSPDDQSNIGQDCSLSEVEFRPQRDGSRLFLAIWHQKSSTDCSICLL</sequence>
<reference evidence="3 4" key="1">
    <citation type="submission" date="2024-04" db="EMBL/GenBank/DDBJ databases">
        <title>Tritrichomonas musculus Genome.</title>
        <authorList>
            <person name="Alves-Ferreira E."/>
            <person name="Grigg M."/>
            <person name="Lorenzi H."/>
            <person name="Galac M."/>
        </authorList>
    </citation>
    <scope>NUCLEOTIDE SEQUENCE [LARGE SCALE GENOMIC DNA]</scope>
    <source>
        <strain evidence="3 4">EAF2021</strain>
    </source>
</reference>
<evidence type="ECO:0008006" key="5">
    <source>
        <dbReference type="Google" id="ProtNLM"/>
    </source>
</evidence>
<evidence type="ECO:0000313" key="3">
    <source>
        <dbReference type="EMBL" id="KAK8871998.1"/>
    </source>
</evidence>
<dbReference type="EMBL" id="JAPFFF010000013">
    <property type="protein sequence ID" value="KAK8871998.1"/>
    <property type="molecule type" value="Genomic_DNA"/>
</dbReference>
<keyword evidence="4" id="KW-1185">Reference proteome</keyword>
<organism evidence="3 4">
    <name type="scientific">Tritrichomonas musculus</name>
    <dbReference type="NCBI Taxonomy" id="1915356"/>
    <lineage>
        <taxon>Eukaryota</taxon>
        <taxon>Metamonada</taxon>
        <taxon>Parabasalia</taxon>
        <taxon>Tritrichomonadida</taxon>
        <taxon>Tritrichomonadidae</taxon>
        <taxon>Tritrichomonas</taxon>
    </lineage>
</organism>
<feature type="chain" id="PRO_5047246980" description="Secreted protein" evidence="2">
    <location>
        <begin position="25"/>
        <end position="84"/>
    </location>
</feature>
<evidence type="ECO:0000313" key="4">
    <source>
        <dbReference type="Proteomes" id="UP001470230"/>
    </source>
</evidence>
<feature type="region of interest" description="Disordered" evidence="1">
    <location>
        <begin position="26"/>
        <end position="48"/>
    </location>
</feature>
<feature type="signal peptide" evidence="2">
    <location>
        <begin position="1"/>
        <end position="24"/>
    </location>
</feature>
<evidence type="ECO:0000256" key="1">
    <source>
        <dbReference type="SAM" id="MobiDB-lite"/>
    </source>
</evidence>
<proteinExistence type="predicted"/>
<comment type="caution">
    <text evidence="3">The sequence shown here is derived from an EMBL/GenBank/DDBJ whole genome shotgun (WGS) entry which is preliminary data.</text>
</comment>
<dbReference type="Proteomes" id="UP001470230">
    <property type="component" value="Unassembled WGS sequence"/>
</dbReference>
<evidence type="ECO:0000256" key="2">
    <source>
        <dbReference type="SAM" id="SignalP"/>
    </source>
</evidence>
<accession>A0ABR2J273</accession>
<name>A0ABR2J273_9EUKA</name>
<protein>
    <recommendedName>
        <fullName evidence="5">Secreted protein</fullName>
    </recommendedName>
</protein>